<dbReference type="AlphaFoldDB" id="A0AA37W1G6"/>
<dbReference type="InterPro" id="IPR001296">
    <property type="entry name" value="Glyco_trans_1"/>
</dbReference>
<evidence type="ECO:0000313" key="4">
    <source>
        <dbReference type="Proteomes" id="UP001161422"/>
    </source>
</evidence>
<dbReference type="Pfam" id="PF00534">
    <property type="entry name" value="Glycos_transf_1"/>
    <property type="match status" value="1"/>
</dbReference>
<keyword evidence="1" id="KW-0808">Transferase</keyword>
<dbReference type="EMBL" id="BSNC01000005">
    <property type="protein sequence ID" value="GLP96763.1"/>
    <property type="molecule type" value="Genomic_DNA"/>
</dbReference>
<comment type="caution">
    <text evidence="3">The sequence shown here is derived from an EMBL/GenBank/DDBJ whole genome shotgun (WGS) entry which is preliminary data.</text>
</comment>
<reference evidence="3" key="2">
    <citation type="submission" date="2023-01" db="EMBL/GenBank/DDBJ databases">
        <title>Draft genome sequence of Paraferrimonas sedimenticola strain NBRC 101628.</title>
        <authorList>
            <person name="Sun Q."/>
            <person name="Mori K."/>
        </authorList>
    </citation>
    <scope>NUCLEOTIDE SEQUENCE</scope>
    <source>
        <strain evidence="3">NBRC 101628</strain>
    </source>
</reference>
<reference evidence="3" key="1">
    <citation type="journal article" date="2014" name="Int. J. Syst. Evol. Microbiol.">
        <title>Complete genome sequence of Corynebacterium casei LMG S-19264T (=DSM 44701T), isolated from a smear-ripened cheese.</title>
        <authorList>
            <consortium name="US DOE Joint Genome Institute (JGI-PGF)"/>
            <person name="Walter F."/>
            <person name="Albersmeier A."/>
            <person name="Kalinowski J."/>
            <person name="Ruckert C."/>
        </authorList>
    </citation>
    <scope>NUCLEOTIDE SEQUENCE</scope>
    <source>
        <strain evidence="3">NBRC 101628</strain>
    </source>
</reference>
<dbReference type="Gene3D" id="3.40.50.2000">
    <property type="entry name" value="Glycogen Phosphorylase B"/>
    <property type="match status" value="2"/>
</dbReference>
<evidence type="ECO:0000259" key="2">
    <source>
        <dbReference type="Pfam" id="PF00534"/>
    </source>
</evidence>
<evidence type="ECO:0000313" key="3">
    <source>
        <dbReference type="EMBL" id="GLP96763.1"/>
    </source>
</evidence>
<sequence>MYRLGKQRVFVDASNIKVGGGVQVALSFISHTLKVEYKEFEFFYLVSSNVAKELPPEFFNKEHLVLTTGVKTLVPLSKDRYRIRSCINSFKPHVVFTIFGPCFWGTSKNHVVGFANAWLVRPDSSAYFEYSPFKRFFKKIKNSILLSFLKRNGSNYITETKSMKLALVKYGKVSEDKIVIVPNALPYSYTKNDYINFERMSGSKSDEVGEFKFVTISAPYVHKNLSIIEDVGNVLLERGYNFKFLVTFTEEEYECFSCRFKLHTTNLGRLTVEECKEHYSSADAMFLPTLLESFSVSYLEAMACHTPICTSDLSFARDVCGDAALYFDARDPIDIAGKLALLMDDRTLADQLVENGRKRLSYHIDNDERAKRYLNYIKGFGVN</sequence>
<name>A0AA37W1G6_9GAMM</name>
<dbReference type="GO" id="GO:0009103">
    <property type="term" value="P:lipopolysaccharide biosynthetic process"/>
    <property type="evidence" value="ECO:0007669"/>
    <property type="project" value="TreeGrafter"/>
</dbReference>
<keyword evidence="4" id="KW-1185">Reference proteome</keyword>
<organism evidence="3 4">
    <name type="scientific">Paraferrimonas sedimenticola</name>
    <dbReference type="NCBI Taxonomy" id="375674"/>
    <lineage>
        <taxon>Bacteria</taxon>
        <taxon>Pseudomonadati</taxon>
        <taxon>Pseudomonadota</taxon>
        <taxon>Gammaproteobacteria</taxon>
        <taxon>Alteromonadales</taxon>
        <taxon>Ferrimonadaceae</taxon>
        <taxon>Paraferrimonas</taxon>
    </lineage>
</organism>
<feature type="domain" description="Glycosyl transferase family 1" evidence="2">
    <location>
        <begin position="261"/>
        <end position="359"/>
    </location>
</feature>
<accession>A0AA37W1G6</accession>
<dbReference type="PANTHER" id="PTHR46401">
    <property type="entry name" value="GLYCOSYLTRANSFERASE WBBK-RELATED"/>
    <property type="match status" value="1"/>
</dbReference>
<protein>
    <recommendedName>
        <fullName evidence="2">Glycosyl transferase family 1 domain-containing protein</fullName>
    </recommendedName>
</protein>
<dbReference type="PANTHER" id="PTHR46401:SF2">
    <property type="entry name" value="GLYCOSYLTRANSFERASE WBBK-RELATED"/>
    <property type="match status" value="1"/>
</dbReference>
<gene>
    <name evidence="3" type="ORF">GCM10007895_20690</name>
</gene>
<dbReference type="Proteomes" id="UP001161422">
    <property type="component" value="Unassembled WGS sequence"/>
</dbReference>
<evidence type="ECO:0000256" key="1">
    <source>
        <dbReference type="ARBA" id="ARBA00022679"/>
    </source>
</evidence>
<dbReference type="SUPFAM" id="SSF53756">
    <property type="entry name" value="UDP-Glycosyltransferase/glycogen phosphorylase"/>
    <property type="match status" value="1"/>
</dbReference>
<dbReference type="RefSeq" id="WP_095504079.1">
    <property type="nucleotide sequence ID" value="NZ_BSNC01000005.1"/>
</dbReference>
<proteinExistence type="predicted"/>
<dbReference type="GO" id="GO:0016757">
    <property type="term" value="F:glycosyltransferase activity"/>
    <property type="evidence" value="ECO:0007669"/>
    <property type="project" value="InterPro"/>
</dbReference>